<dbReference type="EMBL" id="IACJ01126410">
    <property type="protein sequence ID" value="LAA58403.1"/>
    <property type="molecule type" value="Transcribed_RNA"/>
</dbReference>
<dbReference type="AlphaFoldDB" id="A0A2D4GF77"/>
<reference evidence="1" key="2">
    <citation type="submission" date="2017-11" db="EMBL/GenBank/DDBJ databases">
        <title>Coralsnake Venomics: Analyses of Venom Gland Transcriptomes and Proteomes of Six Brazilian Taxa.</title>
        <authorList>
            <person name="Aird S.D."/>
            <person name="Jorge da Silva N."/>
            <person name="Qiu L."/>
            <person name="Villar-Briones A."/>
            <person name="Aparecida-Saddi V."/>
            <person name="Campos-Telles M.P."/>
            <person name="Grau M."/>
            <person name="Mikheyev A.S."/>
        </authorList>
    </citation>
    <scope>NUCLEOTIDE SEQUENCE</scope>
    <source>
        <tissue evidence="1">Venom_gland</tissue>
    </source>
</reference>
<sequence length="99" mass="11711">MLKCETNMLKWRLFADNNTLCECRERHRARPICWNVGDYQKHVPIMTYFWPTTKSRVWLCSGSFDLDMEEEEYKMMRSGNTTQCLFCASINTGNTALNK</sequence>
<accession>A0A2D4GF77</accession>
<evidence type="ECO:0000313" key="1">
    <source>
        <dbReference type="EMBL" id="LAA58403.1"/>
    </source>
</evidence>
<reference evidence="1" key="1">
    <citation type="submission" date="2017-07" db="EMBL/GenBank/DDBJ databases">
        <authorList>
            <person name="Mikheyev A."/>
            <person name="Grau M."/>
        </authorList>
    </citation>
    <scope>NUCLEOTIDE SEQUENCE</scope>
    <source>
        <tissue evidence="1">Venom_gland</tissue>
    </source>
</reference>
<organism evidence="1">
    <name type="scientific">Micrurus corallinus</name>
    <name type="common">Brazilian coral snake</name>
    <dbReference type="NCBI Taxonomy" id="54390"/>
    <lineage>
        <taxon>Eukaryota</taxon>
        <taxon>Metazoa</taxon>
        <taxon>Chordata</taxon>
        <taxon>Craniata</taxon>
        <taxon>Vertebrata</taxon>
        <taxon>Euteleostomi</taxon>
        <taxon>Lepidosauria</taxon>
        <taxon>Squamata</taxon>
        <taxon>Bifurcata</taxon>
        <taxon>Unidentata</taxon>
        <taxon>Episquamata</taxon>
        <taxon>Toxicofera</taxon>
        <taxon>Serpentes</taxon>
        <taxon>Colubroidea</taxon>
        <taxon>Elapidae</taxon>
        <taxon>Elapinae</taxon>
        <taxon>Micrurus</taxon>
    </lineage>
</organism>
<name>A0A2D4GF77_MICCO</name>
<proteinExistence type="predicted"/>
<protein>
    <submittedName>
        <fullName evidence="1">Uncharacterized protein</fullName>
    </submittedName>
</protein>